<keyword evidence="12" id="KW-1185">Reference proteome</keyword>
<dbReference type="CDD" id="cd07717">
    <property type="entry name" value="RNaseZ_ZiPD-like_MBL-fold"/>
    <property type="match status" value="1"/>
</dbReference>
<protein>
    <recommendedName>
        <fullName evidence="2 10">Ribonuclease Z</fullName>
        <shortName evidence="10">RNase Z</shortName>
        <ecNumber evidence="2 10">3.1.26.11</ecNumber>
    </recommendedName>
    <alternativeName>
        <fullName evidence="10">tRNA 3 endonuclease</fullName>
    </alternativeName>
    <alternativeName>
        <fullName evidence="10">tRNase Z</fullName>
    </alternativeName>
</protein>
<feature type="binding site" evidence="10">
    <location>
        <position position="63"/>
    </location>
    <ligand>
        <name>Zn(2+)</name>
        <dbReference type="ChEBI" id="CHEBI:29105"/>
        <label>1</label>
        <note>catalytic</note>
    </ligand>
</feature>
<dbReference type="OrthoDB" id="9800940at2"/>
<dbReference type="SUPFAM" id="SSF56281">
    <property type="entry name" value="Metallo-hydrolase/oxidoreductase"/>
    <property type="match status" value="1"/>
</dbReference>
<keyword evidence="8 10" id="KW-0862">Zinc</keyword>
<keyword evidence="5 10" id="KW-0479">Metal-binding</keyword>
<comment type="subunit">
    <text evidence="1 10">Homodimer.</text>
</comment>
<name>A0A1T4K3E0_9ENTE</name>
<dbReference type="InterPro" id="IPR036866">
    <property type="entry name" value="RibonucZ/Hydroxyglut_hydro"/>
</dbReference>
<dbReference type="NCBIfam" id="TIGR02651">
    <property type="entry name" value="RNase_Z"/>
    <property type="match status" value="1"/>
</dbReference>
<evidence type="ECO:0000256" key="6">
    <source>
        <dbReference type="ARBA" id="ARBA00022759"/>
    </source>
</evidence>
<evidence type="ECO:0000256" key="4">
    <source>
        <dbReference type="ARBA" id="ARBA00022722"/>
    </source>
</evidence>
<feature type="binding site" evidence="10">
    <location>
        <position position="68"/>
    </location>
    <ligand>
        <name>Zn(2+)</name>
        <dbReference type="ChEBI" id="CHEBI:29105"/>
        <label>2</label>
        <note>catalytic</note>
    </ligand>
</feature>
<dbReference type="EC" id="3.1.26.11" evidence="2 10"/>
<evidence type="ECO:0000256" key="2">
    <source>
        <dbReference type="ARBA" id="ARBA00012477"/>
    </source>
</evidence>
<keyword evidence="6 10" id="KW-0255">Endonuclease</keyword>
<keyword evidence="7 10" id="KW-0378">Hydrolase</keyword>
<dbReference type="STRING" id="263852.SAMN02745116_00068"/>
<dbReference type="FunFam" id="3.60.15.10:FF:000002">
    <property type="entry name" value="Ribonuclease Z"/>
    <property type="match status" value="1"/>
</dbReference>
<dbReference type="Pfam" id="PF23023">
    <property type="entry name" value="Anti-Pycsar_Apyc1"/>
    <property type="match status" value="1"/>
</dbReference>
<feature type="binding site" evidence="10">
    <location>
        <position position="144"/>
    </location>
    <ligand>
        <name>Zn(2+)</name>
        <dbReference type="ChEBI" id="CHEBI:29105"/>
        <label>1</label>
        <note>catalytic</note>
    </ligand>
</feature>
<reference evidence="11 12" key="1">
    <citation type="submission" date="2017-02" db="EMBL/GenBank/DDBJ databases">
        <authorList>
            <person name="Peterson S.W."/>
        </authorList>
    </citation>
    <scope>NUCLEOTIDE SEQUENCE [LARGE SCALE GENOMIC DNA]</scope>
    <source>
        <strain evidence="11 12">ATCC BAA-1030</strain>
    </source>
</reference>
<dbReference type="GO" id="GO:0042781">
    <property type="term" value="F:3'-tRNA processing endoribonuclease activity"/>
    <property type="evidence" value="ECO:0007669"/>
    <property type="project" value="UniProtKB-UniRule"/>
</dbReference>
<feature type="binding site" evidence="10">
    <location>
        <position position="215"/>
    </location>
    <ligand>
        <name>Zn(2+)</name>
        <dbReference type="ChEBI" id="CHEBI:29105"/>
        <label>1</label>
        <note>catalytic</note>
    </ligand>
</feature>
<comment type="cofactor">
    <cofactor evidence="10">
        <name>Zn(2+)</name>
        <dbReference type="ChEBI" id="CHEBI:29105"/>
    </cofactor>
    <text evidence="10">Binds 2 Zn(2+) ions.</text>
</comment>
<evidence type="ECO:0000256" key="8">
    <source>
        <dbReference type="ARBA" id="ARBA00022833"/>
    </source>
</evidence>
<evidence type="ECO:0000256" key="10">
    <source>
        <dbReference type="HAMAP-Rule" id="MF_01818"/>
    </source>
</evidence>
<comment type="function">
    <text evidence="9 10">Zinc phosphodiesterase, which displays some tRNA 3'-processing endonuclease activity. Probably involved in tRNA maturation, by removing a 3'-trailer from precursor tRNA.</text>
</comment>
<gene>
    <name evidence="10" type="primary">rnz</name>
    <name evidence="11" type="ORF">SAMN02745116_00068</name>
</gene>
<comment type="catalytic activity">
    <reaction evidence="10">
        <text>Endonucleolytic cleavage of RNA, removing extra 3' nucleotides from tRNA precursor, generating 3' termini of tRNAs. A 3'-hydroxy group is left at the tRNA terminus and a 5'-phosphoryl group is left at the trailer molecule.</text>
        <dbReference type="EC" id="3.1.26.11"/>
    </reaction>
</comment>
<dbReference type="NCBIfam" id="NF000801">
    <property type="entry name" value="PRK00055.1-3"/>
    <property type="match status" value="1"/>
</dbReference>
<feature type="binding site" evidence="10">
    <location>
        <position position="65"/>
    </location>
    <ligand>
        <name>Zn(2+)</name>
        <dbReference type="ChEBI" id="CHEBI:29105"/>
        <label>1</label>
        <note>catalytic</note>
    </ligand>
</feature>
<feature type="active site" description="Proton acceptor" evidence="10">
    <location>
        <position position="67"/>
    </location>
</feature>
<keyword evidence="3 10" id="KW-0819">tRNA processing</keyword>
<dbReference type="HAMAP" id="MF_01818">
    <property type="entry name" value="RNase_Z_BN"/>
    <property type="match status" value="1"/>
</dbReference>
<proteinExistence type="inferred from homology"/>
<dbReference type="Gene3D" id="3.60.15.10">
    <property type="entry name" value="Ribonuclease Z/Hydroxyacylglutathione hydrolase-like"/>
    <property type="match status" value="1"/>
</dbReference>
<dbReference type="GO" id="GO:0008270">
    <property type="term" value="F:zinc ion binding"/>
    <property type="evidence" value="ECO:0007669"/>
    <property type="project" value="UniProtKB-UniRule"/>
</dbReference>
<feature type="binding site" evidence="10">
    <location>
        <position position="67"/>
    </location>
    <ligand>
        <name>Zn(2+)</name>
        <dbReference type="ChEBI" id="CHEBI:29105"/>
        <label>2</label>
        <note>catalytic</note>
    </ligand>
</feature>
<dbReference type="PANTHER" id="PTHR46018">
    <property type="entry name" value="ZINC PHOSPHODIESTERASE ELAC PROTEIN 1"/>
    <property type="match status" value="1"/>
</dbReference>
<sequence length="312" mass="34780">MEIQFLGTGAGIPAKHRNVSGIALNLVAEINEVWLFDVGEGSQQQILRTNIRPRKIKKIFLTHLHGDHLFGLPGLLSSRSFQNGEDAPSDLDIYAPKGAKEFVETALRISQTKLNYKLRFHEIQVDEPVLKMKEFTVTALPLEHGITCYGFRIEETAHEGELQVEKLRALNVPSGPIYGKLKRGETVELEDGRVIDGKDFIGSAKAGRIVAIMGDTRKTKNAEILAKNADILIHEATHEAGQEKLARRHFHSTTSEAAEVALNAQAKKLLLTHLSARFMIRDHAKLVSQAKKIFPNSIVVKDFDIVEIPFEK</sequence>
<feature type="binding site" evidence="10">
    <location>
        <position position="273"/>
    </location>
    <ligand>
        <name>Zn(2+)</name>
        <dbReference type="ChEBI" id="CHEBI:29105"/>
        <label>2</label>
        <note>catalytic</note>
    </ligand>
</feature>
<keyword evidence="4 10" id="KW-0540">Nuclease</keyword>
<organism evidence="11 12">
    <name type="scientific">Pilibacter termitis</name>
    <dbReference type="NCBI Taxonomy" id="263852"/>
    <lineage>
        <taxon>Bacteria</taxon>
        <taxon>Bacillati</taxon>
        <taxon>Bacillota</taxon>
        <taxon>Bacilli</taxon>
        <taxon>Lactobacillales</taxon>
        <taxon>Enterococcaceae</taxon>
        <taxon>Pilibacter</taxon>
    </lineage>
</organism>
<feature type="binding site" evidence="10">
    <location>
        <position position="215"/>
    </location>
    <ligand>
        <name>Zn(2+)</name>
        <dbReference type="ChEBI" id="CHEBI:29105"/>
        <label>2</label>
        <note>catalytic</note>
    </ligand>
</feature>
<dbReference type="GO" id="GO:0042802">
    <property type="term" value="F:identical protein binding"/>
    <property type="evidence" value="ECO:0007669"/>
    <property type="project" value="UniProtKB-ARBA"/>
</dbReference>
<dbReference type="RefSeq" id="WP_078806040.1">
    <property type="nucleotide sequence ID" value="NZ_FUXI01000001.1"/>
</dbReference>
<evidence type="ECO:0000256" key="5">
    <source>
        <dbReference type="ARBA" id="ARBA00022723"/>
    </source>
</evidence>
<dbReference type="PANTHER" id="PTHR46018:SF2">
    <property type="entry name" value="ZINC PHOSPHODIESTERASE ELAC PROTEIN 1"/>
    <property type="match status" value="1"/>
</dbReference>
<dbReference type="EMBL" id="FUXI01000001">
    <property type="protein sequence ID" value="SJZ36980.1"/>
    <property type="molecule type" value="Genomic_DNA"/>
</dbReference>
<evidence type="ECO:0000256" key="9">
    <source>
        <dbReference type="ARBA" id="ARBA00057812"/>
    </source>
</evidence>
<evidence type="ECO:0000313" key="11">
    <source>
        <dbReference type="EMBL" id="SJZ36980.1"/>
    </source>
</evidence>
<evidence type="ECO:0000313" key="12">
    <source>
        <dbReference type="Proteomes" id="UP000190328"/>
    </source>
</evidence>
<accession>A0A1T4K3E0</accession>
<evidence type="ECO:0000256" key="3">
    <source>
        <dbReference type="ARBA" id="ARBA00022694"/>
    </source>
</evidence>
<evidence type="ECO:0000256" key="7">
    <source>
        <dbReference type="ARBA" id="ARBA00022801"/>
    </source>
</evidence>
<dbReference type="Proteomes" id="UP000190328">
    <property type="component" value="Unassembled WGS sequence"/>
</dbReference>
<comment type="similarity">
    <text evidence="10">Belongs to the RNase Z family.</text>
</comment>
<evidence type="ECO:0000256" key="1">
    <source>
        <dbReference type="ARBA" id="ARBA00011738"/>
    </source>
</evidence>
<dbReference type="InterPro" id="IPR013471">
    <property type="entry name" value="RNase_Z/BN"/>
</dbReference>
<dbReference type="AlphaFoldDB" id="A0A1T4K3E0"/>